<proteinExistence type="predicted"/>
<sequence length="40" mass="4438">AAKEFEAELKKEPNSEEEISVANDKVEQDIKVSSTKDDSV</sequence>
<dbReference type="EMBL" id="ASHM01077248">
    <property type="protein sequence ID" value="PNX57814.1"/>
    <property type="molecule type" value="Genomic_DNA"/>
</dbReference>
<feature type="compositionally biased region" description="Basic and acidic residues" evidence="1">
    <location>
        <begin position="24"/>
        <end position="40"/>
    </location>
</feature>
<accession>A0A2K3JUW3</accession>
<reference evidence="2 3" key="2">
    <citation type="journal article" date="2017" name="Front. Plant Sci.">
        <title>Gene Classification and Mining of Molecular Markers Useful in Red Clover (Trifolium pratense) Breeding.</title>
        <authorList>
            <person name="Istvanek J."/>
            <person name="Dluhosova J."/>
            <person name="Dluhos P."/>
            <person name="Patkova L."/>
            <person name="Nedelnik J."/>
            <person name="Repkova J."/>
        </authorList>
    </citation>
    <scope>NUCLEOTIDE SEQUENCE [LARGE SCALE GENOMIC DNA]</scope>
    <source>
        <strain evidence="3">cv. Tatra</strain>
        <tissue evidence="2">Young leaves</tissue>
    </source>
</reference>
<feature type="non-terminal residue" evidence="2">
    <location>
        <position position="1"/>
    </location>
</feature>
<evidence type="ECO:0000256" key="1">
    <source>
        <dbReference type="SAM" id="MobiDB-lite"/>
    </source>
</evidence>
<evidence type="ECO:0000313" key="3">
    <source>
        <dbReference type="Proteomes" id="UP000236291"/>
    </source>
</evidence>
<feature type="region of interest" description="Disordered" evidence="1">
    <location>
        <begin position="1"/>
        <end position="40"/>
    </location>
</feature>
<reference evidence="2 3" key="1">
    <citation type="journal article" date="2014" name="Am. J. Bot.">
        <title>Genome assembly and annotation for red clover (Trifolium pratense; Fabaceae).</title>
        <authorList>
            <person name="Istvanek J."/>
            <person name="Jaros M."/>
            <person name="Krenek A."/>
            <person name="Repkova J."/>
        </authorList>
    </citation>
    <scope>NUCLEOTIDE SEQUENCE [LARGE SCALE GENOMIC DNA]</scope>
    <source>
        <strain evidence="3">cv. Tatra</strain>
        <tissue evidence="2">Young leaves</tissue>
    </source>
</reference>
<gene>
    <name evidence="2" type="ORF">L195_g050595</name>
</gene>
<evidence type="ECO:0000313" key="2">
    <source>
        <dbReference type="EMBL" id="PNX57814.1"/>
    </source>
</evidence>
<organism evidence="2 3">
    <name type="scientific">Trifolium pratense</name>
    <name type="common">Red clover</name>
    <dbReference type="NCBI Taxonomy" id="57577"/>
    <lineage>
        <taxon>Eukaryota</taxon>
        <taxon>Viridiplantae</taxon>
        <taxon>Streptophyta</taxon>
        <taxon>Embryophyta</taxon>
        <taxon>Tracheophyta</taxon>
        <taxon>Spermatophyta</taxon>
        <taxon>Magnoliopsida</taxon>
        <taxon>eudicotyledons</taxon>
        <taxon>Gunneridae</taxon>
        <taxon>Pentapetalae</taxon>
        <taxon>rosids</taxon>
        <taxon>fabids</taxon>
        <taxon>Fabales</taxon>
        <taxon>Fabaceae</taxon>
        <taxon>Papilionoideae</taxon>
        <taxon>50 kb inversion clade</taxon>
        <taxon>NPAAA clade</taxon>
        <taxon>Hologalegina</taxon>
        <taxon>IRL clade</taxon>
        <taxon>Trifolieae</taxon>
        <taxon>Trifolium</taxon>
    </lineage>
</organism>
<name>A0A2K3JUW3_TRIPR</name>
<dbReference type="Proteomes" id="UP000236291">
    <property type="component" value="Unassembled WGS sequence"/>
</dbReference>
<dbReference type="AlphaFoldDB" id="A0A2K3JUW3"/>
<comment type="caution">
    <text evidence="2">The sequence shown here is derived from an EMBL/GenBank/DDBJ whole genome shotgun (WGS) entry which is preliminary data.</text>
</comment>
<feature type="compositionally biased region" description="Basic and acidic residues" evidence="1">
    <location>
        <begin position="1"/>
        <end position="14"/>
    </location>
</feature>
<protein>
    <submittedName>
        <fullName evidence="2">Uncharacterized protein</fullName>
    </submittedName>
</protein>